<protein>
    <submittedName>
        <fullName evidence="1">Leucine rich repeat variant</fullName>
    </submittedName>
</protein>
<accession>A0A2R5FW60</accession>
<keyword evidence="2" id="KW-1185">Reference proteome</keyword>
<name>A0A2R5FW60_NOSCO</name>
<organism evidence="1 2">
    <name type="scientific">Nostoc commune NIES-4072</name>
    <dbReference type="NCBI Taxonomy" id="2005467"/>
    <lineage>
        <taxon>Bacteria</taxon>
        <taxon>Bacillati</taxon>
        <taxon>Cyanobacteriota</taxon>
        <taxon>Cyanophyceae</taxon>
        <taxon>Nostocales</taxon>
        <taxon>Nostocaceae</taxon>
        <taxon>Nostoc</taxon>
    </lineage>
</organism>
<dbReference type="InterPro" id="IPR001611">
    <property type="entry name" value="Leu-rich_rpt"/>
</dbReference>
<dbReference type="Proteomes" id="UP000245124">
    <property type="component" value="Unassembled WGS sequence"/>
</dbReference>
<comment type="caution">
    <text evidence="1">The sequence shown here is derived from an EMBL/GenBank/DDBJ whole genome shotgun (WGS) entry which is preliminary data.</text>
</comment>
<dbReference type="PROSITE" id="PS51450">
    <property type="entry name" value="LRR"/>
    <property type="match status" value="1"/>
</dbReference>
<dbReference type="OrthoDB" id="571184at2"/>
<proteinExistence type="predicted"/>
<dbReference type="RefSeq" id="WP_109012987.1">
    <property type="nucleotide sequence ID" value="NZ_BDUD01000002.1"/>
</dbReference>
<evidence type="ECO:0000313" key="1">
    <source>
        <dbReference type="EMBL" id="GBG23006.1"/>
    </source>
</evidence>
<dbReference type="EMBL" id="BDUD01000002">
    <property type="protein sequence ID" value="GBG23006.1"/>
    <property type="molecule type" value="Genomic_DNA"/>
</dbReference>
<dbReference type="SUPFAM" id="SSF52047">
    <property type="entry name" value="RNI-like"/>
    <property type="match status" value="1"/>
</dbReference>
<dbReference type="Gene3D" id="3.80.10.10">
    <property type="entry name" value="Ribonuclease Inhibitor"/>
    <property type="match status" value="1"/>
</dbReference>
<evidence type="ECO:0000313" key="2">
    <source>
        <dbReference type="Proteomes" id="UP000245124"/>
    </source>
</evidence>
<gene>
    <name evidence="1" type="ORF">NIES4072_67180</name>
</gene>
<reference evidence="1 2" key="1">
    <citation type="submission" date="2017-06" db="EMBL/GenBank/DDBJ databases">
        <title>Genome sequencing of cyanobaciteial culture collection at National Institute for Environmental Studies (NIES).</title>
        <authorList>
            <person name="Hirose Y."/>
            <person name="Shimura Y."/>
            <person name="Fujisawa T."/>
            <person name="Nakamura Y."/>
            <person name="Kawachi M."/>
        </authorList>
    </citation>
    <scope>NUCLEOTIDE SEQUENCE [LARGE SCALE GENOMIC DNA]</scope>
    <source>
        <strain evidence="1 2">NIES-4072</strain>
    </source>
</reference>
<sequence length="426" mass="47979">MNNNPNQPREYDAVLGGEAPPPVHGVILGGLEGVRNRLKSSVVEVQMNALSEALNYGDIGLDLVINNLTNYSEQVQRFAAKLLKQRGGDKGKQALLNSDPYLAFIMMTNWLVEEFNSEVGIKNPEITAYSLNLQLDWSPLYTKVRSIVKSGSGLSFRAETHRLDREETTKKFQTFLHNPQSHQIQALHCHYPSHCFIDIFIEAKNQLSNLRALFWGDPQDDPYKDTSIHKLTRNMSLILEAYPNLEVLHIRGNADGDNYDPFEGSCLSFTLAEHHHLKTLIIETSCLPRSAVNEIVNLNLPNLEYLELWTGNAGFDAVSLIPKISEQFPKLKYLGIRSCEDADEVAKALVSSPLIERLKILDLSMGEMTNQGVEYLLNCPAVNQLHTLNLSMNYISNTEVLDQLVCHVIAQPQDGEYGDRYYALHE</sequence>
<dbReference type="InterPro" id="IPR032675">
    <property type="entry name" value="LRR_dom_sf"/>
</dbReference>
<dbReference type="AlphaFoldDB" id="A0A2R5FW60"/>